<gene>
    <name evidence="2" type="ORF">CYY_003844</name>
</gene>
<evidence type="ECO:0000313" key="3">
    <source>
        <dbReference type="Proteomes" id="UP000695562"/>
    </source>
</evidence>
<sequence length="557" mass="64481">MDRSQHHQHHHQHHQQHHHHHHHQQQQRHQHQSIPLYELLFKKIFKNSVLFNHIFSFIRGTGTPYYKIFEVGWMLKCGHLGLLVDKIHLRELNGSIHNNNNNSKSTGNNGPYRLRTVKSTGDEHILELFFKRVKSFKEFLYIYTNTLTNCSSMVILSCHQPNIEIVDYLYREKEAKAEAIFHSKGIYNAAKHGYLDVIKYMTEKEKLFPSYDFSFIDDKLFAIDIAAEHRHFEVVKWLHYNRLHIKNCSSYAMECAARKGYLEIVQFLHEHRKEGPSKNTMVSAASQGHLEIVQYLHENIPTIHCTQDAVNYAAENGHTQVVHYLLTHRKEGCTSYAIEFASLNGHFDIVKLFSPINSAQATVNACINNHYDIAEFLIKTHRLLPTPHGFDYTCFKGNYAIVQLLHESGATCTKNAMDLAAQMGHLEIVEFLHLNRKEGCTTNAMDLAALGGYSQVVHFLHGNRLEGCSTNAIDNAALRGHLDIVQFLVANNYPYKNALLNAMEYSKKEVFNFLYQRLDLKSSSQDKKMHQDLVKRSQLLPSTHDYRNFFRQNDNSS</sequence>
<feature type="region of interest" description="Disordered" evidence="1">
    <location>
        <begin position="1"/>
        <end position="29"/>
    </location>
</feature>
<dbReference type="Proteomes" id="UP000695562">
    <property type="component" value="Unassembled WGS sequence"/>
</dbReference>
<dbReference type="InterPro" id="IPR036770">
    <property type="entry name" value="Ankyrin_rpt-contain_sf"/>
</dbReference>
<protein>
    <recommendedName>
        <fullName evidence="4">Ankyrin repeat-containing protein</fullName>
    </recommendedName>
</protein>
<proteinExistence type="predicted"/>
<dbReference type="PANTHER" id="PTHR46586">
    <property type="entry name" value="ANKYRIN REPEAT-CONTAINING PROTEIN"/>
    <property type="match status" value="1"/>
</dbReference>
<accession>A0A8J4PWD4</accession>
<comment type="caution">
    <text evidence="2">The sequence shown here is derived from an EMBL/GenBank/DDBJ whole genome shotgun (WGS) entry which is preliminary data.</text>
</comment>
<dbReference type="InterPro" id="IPR052050">
    <property type="entry name" value="SecEffector_AnkRepeat"/>
</dbReference>
<evidence type="ECO:0000256" key="1">
    <source>
        <dbReference type="SAM" id="MobiDB-lite"/>
    </source>
</evidence>
<dbReference type="SUPFAM" id="SSF48403">
    <property type="entry name" value="Ankyrin repeat"/>
    <property type="match status" value="1"/>
</dbReference>
<dbReference type="Pfam" id="PF12796">
    <property type="entry name" value="Ank_2"/>
    <property type="match status" value="1"/>
</dbReference>
<evidence type="ECO:0000313" key="2">
    <source>
        <dbReference type="EMBL" id="KAF2074856.1"/>
    </source>
</evidence>
<dbReference type="Pfam" id="PF13637">
    <property type="entry name" value="Ank_4"/>
    <property type="match status" value="1"/>
</dbReference>
<dbReference type="SMART" id="SM00248">
    <property type="entry name" value="ANK"/>
    <property type="match status" value="6"/>
</dbReference>
<evidence type="ECO:0008006" key="4">
    <source>
        <dbReference type="Google" id="ProtNLM"/>
    </source>
</evidence>
<dbReference type="OrthoDB" id="76773at2759"/>
<dbReference type="Gene3D" id="1.25.40.20">
    <property type="entry name" value="Ankyrin repeat-containing domain"/>
    <property type="match status" value="1"/>
</dbReference>
<dbReference type="EMBL" id="AJWJ01000126">
    <property type="protein sequence ID" value="KAF2074856.1"/>
    <property type="molecule type" value="Genomic_DNA"/>
</dbReference>
<dbReference type="PANTHER" id="PTHR46586:SF3">
    <property type="entry name" value="ANKYRIN REPEAT-CONTAINING PROTEIN"/>
    <property type="match status" value="1"/>
</dbReference>
<organism evidence="2 3">
    <name type="scientific">Polysphondylium violaceum</name>
    <dbReference type="NCBI Taxonomy" id="133409"/>
    <lineage>
        <taxon>Eukaryota</taxon>
        <taxon>Amoebozoa</taxon>
        <taxon>Evosea</taxon>
        <taxon>Eumycetozoa</taxon>
        <taxon>Dictyostelia</taxon>
        <taxon>Dictyosteliales</taxon>
        <taxon>Dictyosteliaceae</taxon>
        <taxon>Polysphondylium</taxon>
    </lineage>
</organism>
<dbReference type="AlphaFoldDB" id="A0A8J4PWD4"/>
<dbReference type="InterPro" id="IPR002110">
    <property type="entry name" value="Ankyrin_rpt"/>
</dbReference>
<reference evidence="2" key="1">
    <citation type="submission" date="2020-01" db="EMBL/GenBank/DDBJ databases">
        <title>Development of genomics and gene disruption for Polysphondylium violaceum indicates a role for the polyketide synthase stlB in stalk morphogenesis.</title>
        <authorList>
            <person name="Narita B."/>
            <person name="Kawabe Y."/>
            <person name="Kin K."/>
            <person name="Saito T."/>
            <person name="Gibbs R."/>
            <person name="Kuspa A."/>
            <person name="Muzny D."/>
            <person name="Queller D."/>
            <person name="Richards S."/>
            <person name="Strassman J."/>
            <person name="Sucgang R."/>
            <person name="Worley K."/>
            <person name="Schaap P."/>
        </authorList>
    </citation>
    <scope>NUCLEOTIDE SEQUENCE</scope>
    <source>
        <strain evidence="2">QSvi11</strain>
    </source>
</reference>
<keyword evidence="3" id="KW-1185">Reference proteome</keyword>
<name>A0A8J4PWD4_9MYCE</name>